<dbReference type="KEGG" id="sfic:EIZ62_30160"/>
<feature type="signal peptide" evidence="2">
    <location>
        <begin position="1"/>
        <end position="18"/>
    </location>
</feature>
<accession>A0A6I6FR88</accession>
<evidence type="ECO:0000256" key="1">
    <source>
        <dbReference type="SAM" id="MobiDB-lite"/>
    </source>
</evidence>
<protein>
    <submittedName>
        <fullName evidence="3">DUF4247 domain-containing protein</fullName>
    </submittedName>
</protein>
<dbReference type="RefSeq" id="WP_156695785.1">
    <property type="nucleotide sequence ID" value="NZ_CP034279.1"/>
</dbReference>
<reference evidence="3 4" key="1">
    <citation type="submission" date="2018-12" db="EMBL/GenBank/DDBJ databases">
        <title>Complete genome sequence of Streptomyces ficellus NRRL8067, the producer of ficellomycin, feldamycin and nojirimycin.</title>
        <authorList>
            <person name="Zhang H."/>
            <person name="Yue R."/>
            <person name="Liu Y."/>
            <person name="Li M."/>
            <person name="Mu H."/>
            <person name="Zhang J."/>
        </authorList>
    </citation>
    <scope>NUCLEOTIDE SEQUENCE [LARGE SCALE GENOMIC DNA]</scope>
    <source>
        <strain evidence="3 4">NRRL 8067</strain>
    </source>
</reference>
<feature type="chain" id="PRO_5026242940" evidence="2">
    <location>
        <begin position="19"/>
        <end position="138"/>
    </location>
</feature>
<evidence type="ECO:0000256" key="2">
    <source>
        <dbReference type="SAM" id="SignalP"/>
    </source>
</evidence>
<dbReference type="InterPro" id="IPR025341">
    <property type="entry name" value="DUF4247"/>
</dbReference>
<evidence type="ECO:0000313" key="4">
    <source>
        <dbReference type="Proteomes" id="UP000422572"/>
    </source>
</evidence>
<dbReference type="AlphaFoldDB" id="A0A6I6FR88"/>
<sequence>MKTARRITVTLLATVALAACSSDPDDDDDGGNAVPSSWIRGAYSSSGTGYVDRTDPVSKVSDEIHDNTRAVDRLADGKMAFLRYRDDIVAISPHAGGRGSLIEIDDYRTGYSRWRTHLGSWPDPNSASFRGGGPGSGK</sequence>
<dbReference type="PROSITE" id="PS51257">
    <property type="entry name" value="PROKAR_LIPOPROTEIN"/>
    <property type="match status" value="1"/>
</dbReference>
<dbReference type="OrthoDB" id="4546889at2"/>
<keyword evidence="2" id="KW-0732">Signal</keyword>
<proteinExistence type="predicted"/>
<dbReference type="Proteomes" id="UP000422572">
    <property type="component" value="Chromosome"/>
</dbReference>
<keyword evidence="4" id="KW-1185">Reference proteome</keyword>
<dbReference type="Pfam" id="PF14042">
    <property type="entry name" value="DUF4247"/>
    <property type="match status" value="1"/>
</dbReference>
<organism evidence="3 4">
    <name type="scientific">Streptomyces ficellus</name>
    <dbReference type="NCBI Taxonomy" id="1977088"/>
    <lineage>
        <taxon>Bacteria</taxon>
        <taxon>Bacillati</taxon>
        <taxon>Actinomycetota</taxon>
        <taxon>Actinomycetes</taxon>
        <taxon>Kitasatosporales</taxon>
        <taxon>Streptomycetaceae</taxon>
        <taxon>Streptomyces</taxon>
    </lineage>
</organism>
<gene>
    <name evidence="3" type="ORF">EIZ62_30160</name>
</gene>
<evidence type="ECO:0000313" key="3">
    <source>
        <dbReference type="EMBL" id="QGV82049.1"/>
    </source>
</evidence>
<name>A0A6I6FR88_9ACTN</name>
<dbReference type="EMBL" id="CP034279">
    <property type="protein sequence ID" value="QGV82049.1"/>
    <property type="molecule type" value="Genomic_DNA"/>
</dbReference>
<feature type="region of interest" description="Disordered" evidence="1">
    <location>
        <begin position="118"/>
        <end position="138"/>
    </location>
</feature>